<evidence type="ECO:0000256" key="2">
    <source>
        <dbReference type="ARBA" id="ARBA00022676"/>
    </source>
</evidence>
<dbReference type="PANTHER" id="PTHR43685:SF5">
    <property type="entry name" value="GLYCOSYLTRANSFERASE EPSE-RELATED"/>
    <property type="match status" value="1"/>
</dbReference>
<dbReference type="InterPro" id="IPR029044">
    <property type="entry name" value="Nucleotide-diphossugar_trans"/>
</dbReference>
<keyword evidence="2" id="KW-0328">Glycosyltransferase</keyword>
<feature type="domain" description="Glycosyltransferase 2-like" evidence="4">
    <location>
        <begin position="4"/>
        <end position="156"/>
    </location>
</feature>
<name>A0ABS0ZPQ5_9ENTR</name>
<dbReference type="Gene3D" id="3.90.550.10">
    <property type="entry name" value="Spore Coat Polysaccharide Biosynthesis Protein SpsA, Chain A"/>
    <property type="match status" value="1"/>
</dbReference>
<comment type="similarity">
    <text evidence="1">Belongs to the glycosyltransferase 2 family.</text>
</comment>
<reference evidence="5 6" key="1">
    <citation type="submission" date="2020-11" db="EMBL/GenBank/DDBJ databases">
        <title>Enhanced detection system for hospital associated transmission using whole genome sequencing surveillance.</title>
        <authorList>
            <person name="Harrison L.H."/>
            <person name="Van Tyne D."/>
            <person name="Marsh J.W."/>
            <person name="Griffith M.P."/>
            <person name="Snyder D.J."/>
            <person name="Cooper V.S."/>
            <person name="Mustapha M."/>
        </authorList>
    </citation>
    <scope>NUCLEOTIDE SEQUENCE [LARGE SCALE GENOMIC DNA]</scope>
    <source>
        <strain evidence="5 6">CB00117</strain>
    </source>
</reference>
<dbReference type="SUPFAM" id="SSF53448">
    <property type="entry name" value="Nucleotide-diphospho-sugar transferases"/>
    <property type="match status" value="1"/>
</dbReference>
<gene>
    <name evidence="5" type="ORF">I6M88_07385</name>
</gene>
<keyword evidence="3" id="KW-0808">Transferase</keyword>
<sequence>MHFSVLMSLYIREKAENLHHCLQSLYNQTLHADEIVLVYDGPISEDLENVVNHWMTYLPINIVKLKENVGLGQALNCGLAQCKHDIVARMDTDDICHSDRFMKQIDFLSNNKDVAILGSYIEEFDASPDNIISKRVVPINHQDIEKQIKKQNPFNHMSVVFSKSKVIQVGGYQHHYLMEDYNLWLRLLTSNVKAANLPSVLVYVRAGKDMINRRSGWRYISSEYHLARLKRSLGYQNIISSYAYFVLRSAPRLFPLFLLKMTYHLIRKKNHKETIN</sequence>
<dbReference type="InterPro" id="IPR050834">
    <property type="entry name" value="Glycosyltransf_2"/>
</dbReference>
<proteinExistence type="inferred from homology"/>
<dbReference type="Pfam" id="PF00535">
    <property type="entry name" value="Glycos_transf_2"/>
    <property type="match status" value="1"/>
</dbReference>
<comment type="caution">
    <text evidence="5">The sequence shown here is derived from an EMBL/GenBank/DDBJ whole genome shotgun (WGS) entry which is preliminary data.</text>
</comment>
<dbReference type="EMBL" id="JADWND010000003">
    <property type="protein sequence ID" value="MBJ8380797.1"/>
    <property type="molecule type" value="Genomic_DNA"/>
</dbReference>
<organism evidence="5 6">
    <name type="scientific">Citrobacter sedlakii</name>
    <dbReference type="NCBI Taxonomy" id="67826"/>
    <lineage>
        <taxon>Bacteria</taxon>
        <taxon>Pseudomonadati</taxon>
        <taxon>Pseudomonadota</taxon>
        <taxon>Gammaproteobacteria</taxon>
        <taxon>Enterobacterales</taxon>
        <taxon>Enterobacteriaceae</taxon>
        <taxon>Citrobacter</taxon>
        <taxon>Citrobacter freundii complex</taxon>
    </lineage>
</organism>
<dbReference type="PANTHER" id="PTHR43685">
    <property type="entry name" value="GLYCOSYLTRANSFERASE"/>
    <property type="match status" value="1"/>
</dbReference>
<keyword evidence="6" id="KW-1185">Reference proteome</keyword>
<dbReference type="InterPro" id="IPR001173">
    <property type="entry name" value="Glyco_trans_2-like"/>
</dbReference>
<evidence type="ECO:0000256" key="3">
    <source>
        <dbReference type="ARBA" id="ARBA00022679"/>
    </source>
</evidence>
<dbReference type="Proteomes" id="UP000746649">
    <property type="component" value="Unassembled WGS sequence"/>
</dbReference>
<evidence type="ECO:0000313" key="6">
    <source>
        <dbReference type="Proteomes" id="UP000746649"/>
    </source>
</evidence>
<protein>
    <submittedName>
        <fullName evidence="5">Glycosyltransferase</fullName>
    </submittedName>
</protein>
<accession>A0ABS0ZPQ5</accession>
<evidence type="ECO:0000313" key="5">
    <source>
        <dbReference type="EMBL" id="MBJ8380797.1"/>
    </source>
</evidence>
<evidence type="ECO:0000259" key="4">
    <source>
        <dbReference type="Pfam" id="PF00535"/>
    </source>
</evidence>
<evidence type="ECO:0000256" key="1">
    <source>
        <dbReference type="ARBA" id="ARBA00006739"/>
    </source>
</evidence>
<dbReference type="RefSeq" id="WP_200034252.1">
    <property type="nucleotide sequence ID" value="NZ_JADWND010000003.1"/>
</dbReference>